<evidence type="ECO:0000313" key="1">
    <source>
        <dbReference type="EMBL" id="KNE87666.1"/>
    </source>
</evidence>
<name>A0A0L0UL21_9BASI</name>
<sequence length="75" mass="8429">MEALEQSKVLRSSIEESKHKLLTSKNVVLKKLKAPGGDPNVRSNLCQVRDVLRESIDRAQLISTSQEQSVLKLEK</sequence>
<evidence type="ECO:0000313" key="2">
    <source>
        <dbReference type="Proteomes" id="UP000054564"/>
    </source>
</evidence>
<organism evidence="1 2">
    <name type="scientific">Puccinia striiformis f. sp. tritici PST-78</name>
    <dbReference type="NCBI Taxonomy" id="1165861"/>
    <lineage>
        <taxon>Eukaryota</taxon>
        <taxon>Fungi</taxon>
        <taxon>Dikarya</taxon>
        <taxon>Basidiomycota</taxon>
        <taxon>Pucciniomycotina</taxon>
        <taxon>Pucciniomycetes</taxon>
        <taxon>Pucciniales</taxon>
        <taxon>Pucciniaceae</taxon>
        <taxon>Puccinia</taxon>
    </lineage>
</organism>
<accession>A0A0L0UL21</accession>
<dbReference type="EMBL" id="AJIL01004540">
    <property type="protein sequence ID" value="KNE87666.1"/>
    <property type="molecule type" value="Genomic_DNA"/>
</dbReference>
<protein>
    <submittedName>
        <fullName evidence="1">Uncharacterized protein</fullName>
    </submittedName>
</protein>
<reference evidence="2" key="1">
    <citation type="submission" date="2014-03" db="EMBL/GenBank/DDBJ databases">
        <title>The Genome Sequence of Puccinia striiformis f. sp. tritici PST-78.</title>
        <authorList>
            <consortium name="The Broad Institute Genome Sequencing Platform"/>
            <person name="Cuomo C."/>
            <person name="Hulbert S."/>
            <person name="Chen X."/>
            <person name="Walker B."/>
            <person name="Young S.K."/>
            <person name="Zeng Q."/>
            <person name="Gargeya S."/>
            <person name="Fitzgerald M."/>
            <person name="Haas B."/>
            <person name="Abouelleil A."/>
            <person name="Alvarado L."/>
            <person name="Arachchi H.M."/>
            <person name="Berlin A.M."/>
            <person name="Chapman S.B."/>
            <person name="Goldberg J."/>
            <person name="Griggs A."/>
            <person name="Gujja S."/>
            <person name="Hansen M."/>
            <person name="Howarth C."/>
            <person name="Imamovic A."/>
            <person name="Larimer J."/>
            <person name="McCowan C."/>
            <person name="Montmayeur A."/>
            <person name="Murphy C."/>
            <person name="Neiman D."/>
            <person name="Pearson M."/>
            <person name="Priest M."/>
            <person name="Roberts A."/>
            <person name="Saif S."/>
            <person name="Shea T."/>
            <person name="Sisk P."/>
            <person name="Sykes S."/>
            <person name="Wortman J."/>
            <person name="Nusbaum C."/>
            <person name="Birren B."/>
        </authorList>
    </citation>
    <scope>NUCLEOTIDE SEQUENCE [LARGE SCALE GENOMIC DNA]</scope>
    <source>
        <strain evidence="2">race PST-78</strain>
    </source>
</reference>
<feature type="non-terminal residue" evidence="1">
    <location>
        <position position="75"/>
    </location>
</feature>
<proteinExistence type="predicted"/>
<dbReference type="Proteomes" id="UP000054564">
    <property type="component" value="Unassembled WGS sequence"/>
</dbReference>
<comment type="caution">
    <text evidence="1">The sequence shown here is derived from an EMBL/GenBank/DDBJ whole genome shotgun (WGS) entry which is preliminary data.</text>
</comment>
<gene>
    <name evidence="1" type="ORF">PSTG_18943</name>
</gene>
<dbReference type="AlphaFoldDB" id="A0A0L0UL21"/>
<keyword evidence="2" id="KW-1185">Reference proteome</keyword>
<dbReference type="STRING" id="1165861.A0A0L0UL21"/>